<accession>A0A023X4A6</accession>
<dbReference type="PATRIC" id="fig|42256.3.peg.1916"/>
<protein>
    <submittedName>
        <fullName evidence="10">Alpha-glucosidase family 31 of glycosyl hydrolase</fullName>
    </submittedName>
    <submittedName>
        <fullName evidence="11">Glycoside hydrolase family 31 protein</fullName>
    </submittedName>
</protein>
<comment type="similarity">
    <text evidence="1 4">Belongs to the glycosyl hydrolase 31 family.</text>
</comment>
<dbReference type="InterPro" id="IPR033403">
    <property type="entry name" value="DUF5110"/>
</dbReference>
<dbReference type="Proteomes" id="UP000025229">
    <property type="component" value="Chromosome"/>
</dbReference>
<evidence type="ECO:0000259" key="9">
    <source>
        <dbReference type="Pfam" id="PF21365"/>
    </source>
</evidence>
<evidence type="ECO:0000313" key="11">
    <source>
        <dbReference type="EMBL" id="MDX5894573.1"/>
    </source>
</evidence>
<dbReference type="CDD" id="cd06604">
    <property type="entry name" value="GH31_glucosidase_II_MalA"/>
    <property type="match status" value="1"/>
</dbReference>
<sequence length="813" mass="90826">MPENVTDPIGKGTYSPVGDATLTDHDGRTLRFKAGATTVEVTALAKDLFRVGAFPNSRPPSYASEAVFRTEWPEVPARMESVEGGFTLATEEATVHVETSPLRVSFIRPDGETFCADDKSRGMGAYTTPGADVFTKPFGEAVRLNKRRAADERTFGCGQRSGAFEKSNTRQTFYNVDPPEGQLPSYDNLYSSTPFTITLQGGRAHGLFFDNPRHTVFDLGKEDPEVNSYESRGGDIVYYVFTGPSPREVIQSYTELTGRTPMPPLWSLGNQQCRWSYETADEVRRIAKEMRERNIPCDVIYLDIDYMDGYRVFTWDPEAFPEPEKLLSELRESGFEVVAIVDPGVKVDEDYPVYTEGRERGYFVQSAVNTEYHNVVWPGLCAFPDFASEDVRKWWGENHRGMIESGISGIWCDMNEPSLFVPHQSTMPESAVHASGPESVRHGDLHNTYGQLMAKAVREGLLDIQPDKRPFVISRAGYAGLQRHAMQWMGDNSSWWEHLHLSMPQLMNVGLSGVANTGVDIGGFFGDTDGELLARWTEFGVFQPFCRNHSAKGTVSQEPWAFGEPYESVCRAMLSLRMRLLPYLYTLFEESHRTGAPILRPLLYEYPEDERTYNADDEFLFGSSVLVAPITRPGINHRSVYLPEGRWFHYWSGEVLDGGRPVLADAPLGQPPVYLKEGHALPLGPVRMNTKESPDAPLTYMVHASGTADFRAETHLYEDAGDGFAYRDRGEYARRSLTTQAASGELVFNLGEREGAYVPARETVLVEVRGLAGAPAAVEVDGSEADSSFEEGVLRLSLPESAEEKTVRIRLRR</sequence>
<dbReference type="InterPro" id="IPR048395">
    <property type="entry name" value="Glyco_hydro_31_C"/>
</dbReference>
<evidence type="ECO:0000313" key="12">
    <source>
        <dbReference type="Proteomes" id="UP000025229"/>
    </source>
</evidence>
<dbReference type="Gene3D" id="3.20.20.80">
    <property type="entry name" value="Glycosidases"/>
    <property type="match status" value="1"/>
</dbReference>
<dbReference type="Proteomes" id="UP001281130">
    <property type="component" value="Unassembled WGS sequence"/>
</dbReference>
<dbReference type="SUPFAM" id="SSF74650">
    <property type="entry name" value="Galactose mutarotase-like"/>
    <property type="match status" value="1"/>
</dbReference>
<gene>
    <name evidence="10" type="ORF">RradSPS_1885</name>
    <name evidence="11" type="ORF">SIL72_11105</name>
</gene>
<reference evidence="10 12" key="1">
    <citation type="submission" date="2014-03" db="EMBL/GenBank/DDBJ databases">
        <title>Complete genome sequence of the Radio-Resistant Rubrobacter radiotolerans RSPS-4.</title>
        <authorList>
            <person name="Egas C.C."/>
            <person name="Barroso C.C."/>
            <person name="Froufe H.J.C."/>
            <person name="Pacheco J.J."/>
            <person name="Albuquerque L.L."/>
            <person name="da Costa M.M.S."/>
        </authorList>
    </citation>
    <scope>NUCLEOTIDE SEQUENCE [LARGE SCALE GENOMIC DNA]</scope>
    <source>
        <strain evidence="10 12">RSPS-4</strain>
    </source>
</reference>
<evidence type="ECO:0000259" key="8">
    <source>
        <dbReference type="Pfam" id="PF17137"/>
    </source>
</evidence>
<dbReference type="Pfam" id="PF21365">
    <property type="entry name" value="Glyco_hydro_31_3rd"/>
    <property type="match status" value="1"/>
</dbReference>
<keyword evidence="3 4" id="KW-0326">Glycosidase</keyword>
<dbReference type="EMBL" id="JAWXXX010000001">
    <property type="protein sequence ID" value="MDX5894573.1"/>
    <property type="molecule type" value="Genomic_DNA"/>
</dbReference>
<evidence type="ECO:0000256" key="2">
    <source>
        <dbReference type="ARBA" id="ARBA00022801"/>
    </source>
</evidence>
<dbReference type="KEGG" id="rrd:RradSPS_1885"/>
<dbReference type="InterPro" id="IPR013780">
    <property type="entry name" value="Glyco_hydro_b"/>
</dbReference>
<dbReference type="AlphaFoldDB" id="A0A023X4A6"/>
<evidence type="ECO:0000256" key="4">
    <source>
        <dbReference type="RuleBase" id="RU361185"/>
    </source>
</evidence>
<feature type="region of interest" description="Disordered" evidence="5">
    <location>
        <begin position="1"/>
        <end position="20"/>
    </location>
</feature>
<dbReference type="InterPro" id="IPR025887">
    <property type="entry name" value="Glyco_hydro_31_N_dom"/>
</dbReference>
<dbReference type="SMR" id="A0A023X4A6"/>
<dbReference type="InterPro" id="IPR030458">
    <property type="entry name" value="Glyco_hydro_31_AS"/>
</dbReference>
<dbReference type="CDD" id="cd14752">
    <property type="entry name" value="GH31_N"/>
    <property type="match status" value="1"/>
</dbReference>
<keyword evidence="2 4" id="KW-0378">Hydrolase</keyword>
<dbReference type="Gene3D" id="2.60.40.1180">
    <property type="entry name" value="Golgi alpha-mannosidase II"/>
    <property type="match status" value="2"/>
</dbReference>
<dbReference type="GO" id="GO:0004553">
    <property type="term" value="F:hydrolase activity, hydrolyzing O-glycosyl compounds"/>
    <property type="evidence" value="ECO:0007669"/>
    <property type="project" value="InterPro"/>
</dbReference>
<dbReference type="STRING" id="42256.RradSPS_1885"/>
<dbReference type="Pfam" id="PF17137">
    <property type="entry name" value="DUF5110"/>
    <property type="match status" value="1"/>
</dbReference>
<dbReference type="PANTHER" id="PTHR22762:SF120">
    <property type="entry name" value="HETEROGLYCAN GLUCOSIDASE 1"/>
    <property type="match status" value="1"/>
</dbReference>
<dbReference type="SUPFAM" id="SSF51011">
    <property type="entry name" value="Glycosyl hydrolase domain"/>
    <property type="match status" value="1"/>
</dbReference>
<dbReference type="Pfam" id="PF13802">
    <property type="entry name" value="Gal_mutarotas_2"/>
    <property type="match status" value="1"/>
</dbReference>
<reference evidence="11" key="2">
    <citation type="submission" date="2023-11" db="EMBL/GenBank/DDBJ databases">
        <title>MicrobeMod: A computational toolkit for identifying prokaryotic methylation and restriction-modification with nanopore sequencing.</title>
        <authorList>
            <person name="Crits-Christoph A."/>
            <person name="Kang S.C."/>
            <person name="Lee H."/>
            <person name="Ostrov N."/>
        </authorList>
    </citation>
    <scope>NUCLEOTIDE SEQUENCE</scope>
    <source>
        <strain evidence="11">ATCC 51242</strain>
    </source>
</reference>
<evidence type="ECO:0000256" key="1">
    <source>
        <dbReference type="ARBA" id="ARBA00007806"/>
    </source>
</evidence>
<feature type="domain" description="Glycosyl hydrolase family 31 C-terminal" evidence="9">
    <location>
        <begin position="595"/>
        <end position="680"/>
    </location>
</feature>
<organism evidence="10 12">
    <name type="scientific">Rubrobacter radiotolerans</name>
    <name type="common">Arthrobacter radiotolerans</name>
    <dbReference type="NCBI Taxonomy" id="42256"/>
    <lineage>
        <taxon>Bacteria</taxon>
        <taxon>Bacillati</taxon>
        <taxon>Actinomycetota</taxon>
        <taxon>Rubrobacteria</taxon>
        <taxon>Rubrobacterales</taxon>
        <taxon>Rubrobacteraceae</taxon>
        <taxon>Rubrobacter</taxon>
    </lineage>
</organism>
<evidence type="ECO:0000256" key="3">
    <source>
        <dbReference type="ARBA" id="ARBA00023295"/>
    </source>
</evidence>
<name>A0A023X4A6_RUBRA</name>
<dbReference type="SUPFAM" id="SSF51445">
    <property type="entry name" value="(Trans)glycosidases"/>
    <property type="match status" value="1"/>
</dbReference>
<dbReference type="eggNOG" id="COG1501">
    <property type="taxonomic scope" value="Bacteria"/>
</dbReference>
<dbReference type="RefSeq" id="WP_038682252.1">
    <property type="nucleotide sequence ID" value="NZ_CP007514.1"/>
</dbReference>
<dbReference type="HOGENOM" id="CLU_000631_7_2_11"/>
<dbReference type="GO" id="GO:0030246">
    <property type="term" value="F:carbohydrate binding"/>
    <property type="evidence" value="ECO:0007669"/>
    <property type="project" value="InterPro"/>
</dbReference>
<feature type="domain" description="Glycoside hydrolase family 31 TIM barrel" evidence="6">
    <location>
        <begin position="260"/>
        <end position="587"/>
    </location>
</feature>
<dbReference type="Gene3D" id="2.60.40.1760">
    <property type="entry name" value="glycosyl hydrolase (family 31)"/>
    <property type="match status" value="1"/>
</dbReference>
<dbReference type="InterPro" id="IPR011013">
    <property type="entry name" value="Gal_mutarotase_sf_dom"/>
</dbReference>
<evidence type="ECO:0000259" key="6">
    <source>
        <dbReference type="Pfam" id="PF01055"/>
    </source>
</evidence>
<dbReference type="OrthoDB" id="176168at2"/>
<dbReference type="Pfam" id="PF01055">
    <property type="entry name" value="Glyco_hydro_31_2nd"/>
    <property type="match status" value="1"/>
</dbReference>
<dbReference type="GO" id="GO:0005975">
    <property type="term" value="P:carbohydrate metabolic process"/>
    <property type="evidence" value="ECO:0007669"/>
    <property type="project" value="InterPro"/>
</dbReference>
<evidence type="ECO:0000259" key="7">
    <source>
        <dbReference type="Pfam" id="PF13802"/>
    </source>
</evidence>
<keyword evidence="12" id="KW-1185">Reference proteome</keyword>
<dbReference type="InterPro" id="IPR017853">
    <property type="entry name" value="GH"/>
</dbReference>
<evidence type="ECO:0000256" key="5">
    <source>
        <dbReference type="SAM" id="MobiDB-lite"/>
    </source>
</evidence>
<dbReference type="PANTHER" id="PTHR22762">
    <property type="entry name" value="ALPHA-GLUCOSIDASE"/>
    <property type="match status" value="1"/>
</dbReference>
<evidence type="ECO:0000313" key="10">
    <source>
        <dbReference type="EMBL" id="AHY47168.1"/>
    </source>
</evidence>
<dbReference type="InterPro" id="IPR000322">
    <property type="entry name" value="Glyco_hydro_31_TIM"/>
</dbReference>
<feature type="domain" description="Glycoside hydrolase family 31 N-terminal" evidence="7">
    <location>
        <begin position="38"/>
        <end position="218"/>
    </location>
</feature>
<dbReference type="EMBL" id="CP007514">
    <property type="protein sequence ID" value="AHY47168.1"/>
    <property type="molecule type" value="Genomic_DNA"/>
</dbReference>
<dbReference type="PROSITE" id="PS00129">
    <property type="entry name" value="GLYCOSYL_HYDROL_F31_1"/>
    <property type="match status" value="1"/>
</dbReference>
<proteinExistence type="inferred from homology"/>
<feature type="domain" description="DUF5110" evidence="8">
    <location>
        <begin position="698"/>
        <end position="770"/>
    </location>
</feature>